<dbReference type="GO" id="GO:0006598">
    <property type="term" value="P:polyamine catabolic process"/>
    <property type="evidence" value="ECO:0007669"/>
    <property type="project" value="TreeGrafter"/>
</dbReference>
<proteinExistence type="inferred from homology"/>
<evidence type="ECO:0000313" key="4">
    <source>
        <dbReference type="EMBL" id="KAG7421079.1"/>
    </source>
</evidence>
<organism evidence="4 5">
    <name type="scientific">Fusarium oxysporum f. sp. rapae</name>
    <dbReference type="NCBI Taxonomy" id="485398"/>
    <lineage>
        <taxon>Eukaryota</taxon>
        <taxon>Fungi</taxon>
        <taxon>Dikarya</taxon>
        <taxon>Ascomycota</taxon>
        <taxon>Pezizomycotina</taxon>
        <taxon>Sordariomycetes</taxon>
        <taxon>Hypocreomycetidae</taxon>
        <taxon>Hypocreales</taxon>
        <taxon>Nectriaceae</taxon>
        <taxon>Fusarium</taxon>
        <taxon>Fusarium oxysporum species complex</taxon>
    </lineage>
</organism>
<dbReference type="PANTHER" id="PTHR43720:SF2">
    <property type="entry name" value="2-AMINOMUCONIC SEMIALDEHYDE DEHYDROGENASE"/>
    <property type="match status" value="1"/>
</dbReference>
<dbReference type="GO" id="GO:0004029">
    <property type="term" value="F:aldehyde dehydrogenase (NAD+) activity"/>
    <property type="evidence" value="ECO:0007669"/>
    <property type="project" value="TreeGrafter"/>
</dbReference>
<sequence>MAPVIIDFSAPNGHKWKQTVGLFINNEFVESKDASTLAVVNPATEEEIAPVALANEKDLDDTLQVASDPFPSPDWRRLSGNYRGKLMFHLVDLTKNNARSLAAAEPLNTGTAYSIALEGDIEDAIKIVRYYAGFTDKSFGQVNGTGSNELAYILKEPIGVCGSIVPWNIPLNVAITKLALALRCATLIF</sequence>
<evidence type="ECO:0000256" key="2">
    <source>
        <dbReference type="ARBA" id="ARBA00023027"/>
    </source>
</evidence>
<reference evidence="4" key="1">
    <citation type="submission" date="2021-04" db="EMBL/GenBank/DDBJ databases">
        <title>First draft genome resource for Brassicaceae pathogens Fusarium oxysporum f. sp. raphani and Fusarium oxysporum f. sp. rapae.</title>
        <authorList>
            <person name="Asai S."/>
        </authorList>
    </citation>
    <scope>NUCLEOTIDE SEQUENCE</scope>
    <source>
        <strain evidence="4">Tf1208</strain>
    </source>
</reference>
<dbReference type="InterPro" id="IPR015590">
    <property type="entry name" value="Aldehyde_DH_dom"/>
</dbReference>
<evidence type="ECO:0000313" key="5">
    <source>
        <dbReference type="Proteomes" id="UP000694050"/>
    </source>
</evidence>
<dbReference type="PANTHER" id="PTHR43720">
    <property type="entry name" value="2-AMINOMUCONIC SEMIALDEHYDE DEHYDROGENASE"/>
    <property type="match status" value="1"/>
</dbReference>
<comment type="caution">
    <text evidence="4">The sequence shown here is derived from an EMBL/GenBank/DDBJ whole genome shotgun (WGS) entry which is preliminary data.</text>
</comment>
<keyword evidence="2" id="KW-0520">NAD</keyword>
<protein>
    <submittedName>
        <fullName evidence="4">Putative aldehyde dehydrogenase-like protein</fullName>
    </submittedName>
</protein>
<comment type="similarity">
    <text evidence="1">Belongs to the aldehyde dehydrogenase family.</text>
</comment>
<evidence type="ECO:0000256" key="1">
    <source>
        <dbReference type="ARBA" id="ARBA00009986"/>
    </source>
</evidence>
<gene>
    <name evidence="4" type="ORF">Forpe1208_v000823</name>
</gene>
<name>A0A8J5PDE4_FUSOX</name>
<accession>A0A8J5PDE4</accession>
<dbReference type="Pfam" id="PF00171">
    <property type="entry name" value="Aldedh"/>
    <property type="match status" value="1"/>
</dbReference>
<evidence type="ECO:0000259" key="3">
    <source>
        <dbReference type="Pfam" id="PF00171"/>
    </source>
</evidence>
<feature type="domain" description="Aldehyde dehydrogenase" evidence="3">
    <location>
        <begin position="28"/>
        <end position="184"/>
    </location>
</feature>
<dbReference type="EMBL" id="JAELUQ010000001">
    <property type="protein sequence ID" value="KAG7421079.1"/>
    <property type="molecule type" value="Genomic_DNA"/>
</dbReference>
<dbReference type="Proteomes" id="UP000694050">
    <property type="component" value="Unassembled WGS sequence"/>
</dbReference>
<dbReference type="AlphaFoldDB" id="A0A8J5PDE4"/>